<sequence>MSFASLPAVTPDAVPAEAPLLDVREPDEWAAGHAEGALHIPIGEVVQRLDEITAHAGDRPLYVVCKAGGRSAQVSAYLLQQGLEAVNVDGGMHAWQAAGRPLVAESDADPYVL</sequence>
<feature type="domain" description="Rhodanese" evidence="1">
    <location>
        <begin position="14"/>
        <end position="104"/>
    </location>
</feature>
<dbReference type="SUPFAM" id="SSF52821">
    <property type="entry name" value="Rhodanese/Cell cycle control phosphatase"/>
    <property type="match status" value="1"/>
</dbReference>
<dbReference type="Gene3D" id="3.40.250.10">
    <property type="entry name" value="Rhodanese-like domain"/>
    <property type="match status" value="1"/>
</dbReference>
<dbReference type="InterPro" id="IPR036873">
    <property type="entry name" value="Rhodanese-like_dom_sf"/>
</dbReference>
<dbReference type="RefSeq" id="WP_120678520.1">
    <property type="nucleotide sequence ID" value="NZ_RBAL01000005.1"/>
</dbReference>
<organism evidence="2 3">
    <name type="scientific">Streptomyces hoynatensis</name>
    <dbReference type="NCBI Taxonomy" id="1141874"/>
    <lineage>
        <taxon>Bacteria</taxon>
        <taxon>Bacillati</taxon>
        <taxon>Actinomycetota</taxon>
        <taxon>Actinomycetes</taxon>
        <taxon>Kitasatosporales</taxon>
        <taxon>Streptomycetaceae</taxon>
        <taxon>Streptomyces</taxon>
    </lineage>
</organism>
<comment type="caution">
    <text evidence="2">The sequence shown here is derived from an EMBL/GenBank/DDBJ whole genome shotgun (WGS) entry which is preliminary data.</text>
</comment>
<evidence type="ECO:0000259" key="1">
    <source>
        <dbReference type="PROSITE" id="PS50206"/>
    </source>
</evidence>
<dbReference type="InterPro" id="IPR001763">
    <property type="entry name" value="Rhodanese-like_dom"/>
</dbReference>
<dbReference type="Pfam" id="PF00581">
    <property type="entry name" value="Rhodanese"/>
    <property type="match status" value="1"/>
</dbReference>
<dbReference type="EMBL" id="RBAL01000005">
    <property type="protein sequence ID" value="RKN43169.1"/>
    <property type="molecule type" value="Genomic_DNA"/>
</dbReference>
<dbReference type="PANTHER" id="PTHR43031:SF1">
    <property type="entry name" value="PYRIDINE NUCLEOTIDE-DISULPHIDE OXIDOREDUCTASE"/>
    <property type="match status" value="1"/>
</dbReference>
<evidence type="ECO:0000313" key="3">
    <source>
        <dbReference type="Proteomes" id="UP000272474"/>
    </source>
</evidence>
<dbReference type="InterPro" id="IPR050229">
    <property type="entry name" value="GlpE_sulfurtransferase"/>
</dbReference>
<dbReference type="OrthoDB" id="9800872at2"/>
<dbReference type="Proteomes" id="UP000272474">
    <property type="component" value="Unassembled WGS sequence"/>
</dbReference>
<name>A0A3A9Z583_9ACTN</name>
<keyword evidence="3" id="KW-1185">Reference proteome</keyword>
<gene>
    <name evidence="2" type="ORF">D7294_11875</name>
</gene>
<evidence type="ECO:0000313" key="2">
    <source>
        <dbReference type="EMBL" id="RKN43169.1"/>
    </source>
</evidence>
<reference evidence="2 3" key="1">
    <citation type="journal article" date="2014" name="Int. J. Syst. Evol. Microbiol.">
        <title>Streptomyces hoynatensis sp. nov., isolated from deep marine sediment.</title>
        <authorList>
            <person name="Veyisoglu A."/>
            <person name="Sahin N."/>
        </authorList>
    </citation>
    <scope>NUCLEOTIDE SEQUENCE [LARGE SCALE GENOMIC DNA]</scope>
    <source>
        <strain evidence="2 3">KCTC 29097</strain>
    </source>
</reference>
<dbReference type="PROSITE" id="PS50206">
    <property type="entry name" value="RHODANESE_3"/>
    <property type="match status" value="1"/>
</dbReference>
<protein>
    <submittedName>
        <fullName evidence="2">Rhodanese-like domain-containing protein</fullName>
    </submittedName>
</protein>
<proteinExistence type="predicted"/>
<dbReference type="PANTHER" id="PTHR43031">
    <property type="entry name" value="FAD-DEPENDENT OXIDOREDUCTASE"/>
    <property type="match status" value="1"/>
</dbReference>
<dbReference type="SMART" id="SM00450">
    <property type="entry name" value="RHOD"/>
    <property type="match status" value="1"/>
</dbReference>
<dbReference type="AlphaFoldDB" id="A0A3A9Z583"/>
<accession>A0A3A9Z583</accession>